<protein>
    <submittedName>
        <fullName evidence="1">Uncharacterized protein</fullName>
    </submittedName>
</protein>
<accession>X1B1R2</accession>
<feature type="non-terminal residue" evidence="1">
    <location>
        <position position="295"/>
    </location>
</feature>
<dbReference type="InterPro" id="IPR028994">
    <property type="entry name" value="Integrin_alpha_N"/>
</dbReference>
<name>X1B1R2_9ZZZZ</name>
<dbReference type="SUPFAM" id="SSF69318">
    <property type="entry name" value="Integrin alpha N-terminal domain"/>
    <property type="match status" value="2"/>
</dbReference>
<dbReference type="EMBL" id="BART01018801">
    <property type="protein sequence ID" value="GAG78203.1"/>
    <property type="molecule type" value="Genomic_DNA"/>
</dbReference>
<evidence type="ECO:0000313" key="1">
    <source>
        <dbReference type="EMBL" id="GAG78203.1"/>
    </source>
</evidence>
<organism evidence="1">
    <name type="scientific">marine sediment metagenome</name>
    <dbReference type="NCBI Taxonomy" id="412755"/>
    <lineage>
        <taxon>unclassified sequences</taxon>
        <taxon>metagenomes</taxon>
        <taxon>ecological metagenomes</taxon>
    </lineage>
</organism>
<gene>
    <name evidence="1" type="ORF">S01H4_35371</name>
</gene>
<dbReference type="NCBIfam" id="NF041539">
    <property type="entry name" value="choice_anch_R"/>
    <property type="match status" value="1"/>
</dbReference>
<sequence>GTKYWWAVNVTDGTDWCNETYHFTTEAVANNPPTQSNQKIWNSTTATEKSLNATDVDLYPTSFNVTINDADGDNMNITILTNESGSWTVVNQTSGGMTLYERYTIGDNTHRAFHSTIWEAQTFTVGNTGDNEDHHVTSVKLKVYRVGSPGTGTVAIYDVDGDGKPDNSLCSVSYNFNNLLTEAGWVEFAFSPYAALLAGTQYAIVVIAPDGNLFNHIRWRVDSSSTYTGGCRVKTSNSGGSWTLYTNEDYMFEVYGNTLTLYERYIINDDDKRVIYDESWCAQTFTIGNTGANVE</sequence>
<feature type="non-terminal residue" evidence="1">
    <location>
        <position position="1"/>
    </location>
</feature>
<dbReference type="AlphaFoldDB" id="X1B1R2"/>
<reference evidence="1" key="1">
    <citation type="journal article" date="2014" name="Front. Microbiol.">
        <title>High frequency of phylogenetically diverse reductive dehalogenase-homologous genes in deep subseafloor sedimentary metagenomes.</title>
        <authorList>
            <person name="Kawai M."/>
            <person name="Futagami T."/>
            <person name="Toyoda A."/>
            <person name="Takaki Y."/>
            <person name="Nishi S."/>
            <person name="Hori S."/>
            <person name="Arai W."/>
            <person name="Tsubouchi T."/>
            <person name="Morono Y."/>
            <person name="Uchiyama I."/>
            <person name="Ito T."/>
            <person name="Fujiyama A."/>
            <person name="Inagaki F."/>
            <person name="Takami H."/>
        </authorList>
    </citation>
    <scope>NUCLEOTIDE SEQUENCE</scope>
    <source>
        <strain evidence="1">Expedition CK06-06</strain>
    </source>
</reference>
<proteinExistence type="predicted"/>
<comment type="caution">
    <text evidence="1">The sequence shown here is derived from an EMBL/GenBank/DDBJ whole genome shotgun (WGS) entry which is preliminary data.</text>
</comment>